<dbReference type="RefSeq" id="WP_012509404.1">
    <property type="nucleotide sequence ID" value="NC_011060.1"/>
</dbReference>
<reference evidence="2 3" key="1">
    <citation type="submission" date="2008-06" db="EMBL/GenBank/DDBJ databases">
        <title>Complete sequence of Pelodictyon phaeoclathratiforme BU-1.</title>
        <authorList>
            <consortium name="US DOE Joint Genome Institute"/>
            <person name="Lucas S."/>
            <person name="Copeland A."/>
            <person name="Lapidus A."/>
            <person name="Glavina del Rio T."/>
            <person name="Dalin E."/>
            <person name="Tice H."/>
            <person name="Bruce D."/>
            <person name="Goodwin L."/>
            <person name="Pitluck S."/>
            <person name="Schmutz J."/>
            <person name="Larimer F."/>
            <person name="Land M."/>
            <person name="Hauser L."/>
            <person name="Kyrpides N."/>
            <person name="Mikhailova N."/>
            <person name="Liu Z."/>
            <person name="Li T."/>
            <person name="Zhao F."/>
            <person name="Overmann J."/>
            <person name="Bryant D.A."/>
            <person name="Richardson P."/>
        </authorList>
    </citation>
    <scope>NUCLEOTIDE SEQUENCE [LARGE SCALE GENOMIC DNA]</scope>
    <source>
        <strain evidence="3">DSM 5477 / BU-1</strain>
    </source>
</reference>
<dbReference type="Gene3D" id="3.60.21.10">
    <property type="match status" value="1"/>
</dbReference>
<dbReference type="SUPFAM" id="SSF56300">
    <property type="entry name" value="Metallo-dependent phosphatases"/>
    <property type="match status" value="1"/>
</dbReference>
<gene>
    <name evidence="2" type="ordered locus">Ppha_2785</name>
</gene>
<accession>B4SGK0</accession>
<dbReference type="InterPro" id="IPR029052">
    <property type="entry name" value="Metallo-depent_PP-like"/>
</dbReference>
<dbReference type="GO" id="GO:0008663">
    <property type="term" value="F:2',3'-cyclic-nucleotide 2'-phosphodiesterase activity"/>
    <property type="evidence" value="ECO:0007669"/>
    <property type="project" value="TreeGrafter"/>
</dbReference>
<dbReference type="STRING" id="324925.Ppha_2785"/>
<dbReference type="InterPro" id="IPR004843">
    <property type="entry name" value="Calcineurin-like_PHP"/>
</dbReference>
<sequence length="281" mass="31654">MANPDNGHPVRFGIITDIHFSTGNETAAAHLAAADLRNCIEGWKRKKIGLLLQLGDLIQGSEAHKQEEFLQVHSILKTFPGAIRHVIGNHCLALPREELMAALGLHRAFYSFTLQEFRFIVLDGMDISVLRQPETPQERQILASFLASPELHDYCGAVGIKQKRWLQRELQVAEDSNEKVIIICHFPLLPETTDQKHGLLWNHREISELLLSSAAVKACLSGHYHYGAYALLNGIHFIVLPAFVNRTAHPRFACGTVELKSKQIVIQNQLDETLYDLPLRH</sequence>
<dbReference type="GO" id="GO:0030145">
    <property type="term" value="F:manganese ion binding"/>
    <property type="evidence" value="ECO:0007669"/>
    <property type="project" value="TreeGrafter"/>
</dbReference>
<evidence type="ECO:0000259" key="1">
    <source>
        <dbReference type="Pfam" id="PF00149"/>
    </source>
</evidence>
<dbReference type="EMBL" id="CP001110">
    <property type="protein sequence ID" value="ACF44936.1"/>
    <property type="molecule type" value="Genomic_DNA"/>
</dbReference>
<dbReference type="OrthoDB" id="9795554at2"/>
<organism evidence="2 3">
    <name type="scientific">Pelodictyon phaeoclathratiforme (strain DSM 5477 / BU-1)</name>
    <dbReference type="NCBI Taxonomy" id="324925"/>
    <lineage>
        <taxon>Bacteria</taxon>
        <taxon>Pseudomonadati</taxon>
        <taxon>Chlorobiota</taxon>
        <taxon>Chlorobiia</taxon>
        <taxon>Chlorobiales</taxon>
        <taxon>Chlorobiaceae</taxon>
        <taxon>Chlorobium/Pelodictyon group</taxon>
        <taxon>Pelodictyon</taxon>
    </lineage>
</organism>
<evidence type="ECO:0000313" key="3">
    <source>
        <dbReference type="Proteomes" id="UP000002724"/>
    </source>
</evidence>
<dbReference type="KEGG" id="pph:Ppha_2785"/>
<feature type="domain" description="Calcineurin-like phosphoesterase" evidence="1">
    <location>
        <begin position="11"/>
        <end position="226"/>
    </location>
</feature>
<dbReference type="eggNOG" id="COG1409">
    <property type="taxonomic scope" value="Bacteria"/>
</dbReference>
<name>B4SGK0_PELPB</name>
<proteinExistence type="predicted"/>
<dbReference type="Proteomes" id="UP000002724">
    <property type="component" value="Chromosome"/>
</dbReference>
<dbReference type="PANTHER" id="PTHR16509">
    <property type="match status" value="1"/>
</dbReference>
<protein>
    <submittedName>
        <fullName evidence="2">Metallophosphoesterase</fullName>
    </submittedName>
</protein>
<dbReference type="HOGENOM" id="CLU_039893_2_0_10"/>
<dbReference type="GO" id="GO:0047734">
    <property type="term" value="F:CDP-glycerol diphosphatase activity"/>
    <property type="evidence" value="ECO:0007669"/>
    <property type="project" value="TreeGrafter"/>
</dbReference>
<evidence type="ECO:0000313" key="2">
    <source>
        <dbReference type="EMBL" id="ACF44936.1"/>
    </source>
</evidence>
<keyword evidence="3" id="KW-1185">Reference proteome</keyword>
<dbReference type="Pfam" id="PF00149">
    <property type="entry name" value="Metallophos"/>
    <property type="match status" value="1"/>
</dbReference>
<dbReference type="AlphaFoldDB" id="B4SGK0"/>
<dbReference type="PANTHER" id="PTHR16509:SF8">
    <property type="entry name" value="MANGANESE-DEPENDENT ADP-RIBOSE_CDP-ALCOHOL DIPHOSPHATASE"/>
    <property type="match status" value="1"/>
</dbReference>
<dbReference type="GO" id="GO:0047631">
    <property type="term" value="F:ADP-ribose diphosphatase activity"/>
    <property type="evidence" value="ECO:0007669"/>
    <property type="project" value="TreeGrafter"/>
</dbReference>